<dbReference type="PROSITE" id="PS50850">
    <property type="entry name" value="MFS"/>
    <property type="match status" value="1"/>
</dbReference>
<dbReference type="GO" id="GO:0022857">
    <property type="term" value="F:transmembrane transporter activity"/>
    <property type="evidence" value="ECO:0007669"/>
    <property type="project" value="InterPro"/>
</dbReference>
<organism evidence="8 9">
    <name type="scientific">Anoxybacter fermentans</name>
    <dbReference type="NCBI Taxonomy" id="1323375"/>
    <lineage>
        <taxon>Bacteria</taxon>
        <taxon>Bacillati</taxon>
        <taxon>Bacillota</taxon>
        <taxon>Clostridia</taxon>
        <taxon>Halanaerobiales</taxon>
        <taxon>Anoxybacter</taxon>
    </lineage>
</organism>
<feature type="transmembrane region" description="Helical" evidence="6">
    <location>
        <begin position="12"/>
        <end position="33"/>
    </location>
</feature>
<dbReference type="InterPro" id="IPR005829">
    <property type="entry name" value="Sugar_transporter_CS"/>
</dbReference>
<evidence type="ECO:0000313" key="9">
    <source>
        <dbReference type="Proteomes" id="UP000267250"/>
    </source>
</evidence>
<dbReference type="CDD" id="cd06174">
    <property type="entry name" value="MFS"/>
    <property type="match status" value="1"/>
</dbReference>
<keyword evidence="3 6" id="KW-0812">Transmembrane</keyword>
<dbReference type="RefSeq" id="WP_164730863.1">
    <property type="nucleotide sequence ID" value="NZ_CP016379.1"/>
</dbReference>
<evidence type="ECO:0000256" key="6">
    <source>
        <dbReference type="SAM" id="Phobius"/>
    </source>
</evidence>
<accession>A0A3S9SVP6</accession>
<keyword evidence="9" id="KW-1185">Reference proteome</keyword>
<feature type="transmembrane region" description="Helical" evidence="6">
    <location>
        <begin position="282"/>
        <end position="300"/>
    </location>
</feature>
<feature type="domain" description="Major facilitator superfamily (MFS) profile" evidence="7">
    <location>
        <begin position="6"/>
        <end position="392"/>
    </location>
</feature>
<dbReference type="InterPro" id="IPR020846">
    <property type="entry name" value="MFS_dom"/>
</dbReference>
<feature type="transmembrane region" description="Helical" evidence="6">
    <location>
        <begin position="96"/>
        <end position="122"/>
    </location>
</feature>
<proteinExistence type="predicted"/>
<feature type="transmembrane region" description="Helical" evidence="6">
    <location>
        <begin position="72"/>
        <end position="90"/>
    </location>
</feature>
<dbReference type="InterPro" id="IPR011701">
    <property type="entry name" value="MFS"/>
</dbReference>
<dbReference type="SUPFAM" id="SSF103473">
    <property type="entry name" value="MFS general substrate transporter"/>
    <property type="match status" value="1"/>
</dbReference>
<feature type="transmembrane region" description="Helical" evidence="6">
    <location>
        <begin position="335"/>
        <end position="358"/>
    </location>
</feature>
<feature type="transmembrane region" description="Helical" evidence="6">
    <location>
        <begin position="216"/>
        <end position="237"/>
    </location>
</feature>
<evidence type="ECO:0000313" key="8">
    <source>
        <dbReference type="EMBL" id="AZR72386.1"/>
    </source>
</evidence>
<evidence type="ECO:0000256" key="1">
    <source>
        <dbReference type="ARBA" id="ARBA00004651"/>
    </source>
</evidence>
<dbReference type="GO" id="GO:0005886">
    <property type="term" value="C:plasma membrane"/>
    <property type="evidence" value="ECO:0007669"/>
    <property type="project" value="UniProtKB-SubCell"/>
</dbReference>
<sequence length="394" mass="45059">MKLKVEKEIIKLSLMSFFLNLFFLGPVIVFFFQQRGLDYFQILSLESILVLFIFLFEVPTGIFADKFGRKKSIILGAFINVTNIVIFLFANSFVHFALAYALSGISIAFFSGTIEALIYDYLKQKNKKHLMKQAMGTYGAITTMASVIAPVIGSYLAKDLLPSQFTLLLYLTLGMILIGFVISLLIEDSRKKDVVGENPFIMLKEGIELLWQNKSLLRIVLLNVFSSPFIFTIMYLVQPYFKMSDVNVAFFGTITSVALLLSAFAQKYAYKIEKIFGIKRGVFLVTFLPGVLYLFMSFVFHPIWSVVLFIFLRAIIEIRYPIFSDYKNIHIPEKIRATVLSLISQLSSFYLMIMRLIIGKLSEYNLSYSFIFMGLVVMAASIYFRIGEDHVECK</sequence>
<dbReference type="AlphaFoldDB" id="A0A3S9SVP6"/>
<feature type="transmembrane region" description="Helical" evidence="6">
    <location>
        <begin position="249"/>
        <end position="270"/>
    </location>
</feature>
<keyword evidence="4 6" id="KW-1133">Transmembrane helix</keyword>
<dbReference type="PANTHER" id="PTHR23530">
    <property type="entry name" value="TRANSPORT PROTEIN-RELATED"/>
    <property type="match status" value="1"/>
</dbReference>
<dbReference type="PROSITE" id="PS00216">
    <property type="entry name" value="SUGAR_TRANSPORT_1"/>
    <property type="match status" value="1"/>
</dbReference>
<dbReference type="KEGG" id="aft:BBF96_02630"/>
<dbReference type="InterPro" id="IPR036259">
    <property type="entry name" value="MFS_trans_sf"/>
</dbReference>
<protein>
    <recommendedName>
        <fullName evidence="7">Major facilitator superfamily (MFS) profile domain-containing protein</fullName>
    </recommendedName>
</protein>
<feature type="transmembrane region" description="Helical" evidence="6">
    <location>
        <begin position="167"/>
        <end position="186"/>
    </location>
</feature>
<reference evidence="8 9" key="1">
    <citation type="submission" date="2016-07" db="EMBL/GenBank/DDBJ databases">
        <title>Genome and transcriptome analysis of iron-reducing fermentative bacteria Anoxybacter fermentans.</title>
        <authorList>
            <person name="Zeng X."/>
            <person name="Shao Z."/>
        </authorList>
    </citation>
    <scope>NUCLEOTIDE SEQUENCE [LARGE SCALE GENOMIC DNA]</scope>
    <source>
        <strain evidence="8 9">DY22613</strain>
    </source>
</reference>
<feature type="transmembrane region" description="Helical" evidence="6">
    <location>
        <begin position="134"/>
        <end position="155"/>
    </location>
</feature>
<keyword evidence="5 6" id="KW-0472">Membrane</keyword>
<evidence type="ECO:0000256" key="4">
    <source>
        <dbReference type="ARBA" id="ARBA00022989"/>
    </source>
</evidence>
<dbReference type="Pfam" id="PF07690">
    <property type="entry name" value="MFS_1"/>
    <property type="match status" value="1"/>
</dbReference>
<keyword evidence="2" id="KW-0813">Transport</keyword>
<comment type="subcellular location">
    <subcellularLocation>
        <location evidence="1">Cell membrane</location>
        <topology evidence="1">Multi-pass membrane protein</topology>
    </subcellularLocation>
</comment>
<evidence type="ECO:0000259" key="7">
    <source>
        <dbReference type="PROSITE" id="PS50850"/>
    </source>
</evidence>
<feature type="transmembrane region" description="Helical" evidence="6">
    <location>
        <begin position="364"/>
        <end position="384"/>
    </location>
</feature>
<evidence type="ECO:0000256" key="3">
    <source>
        <dbReference type="ARBA" id="ARBA00022692"/>
    </source>
</evidence>
<dbReference type="EMBL" id="CP016379">
    <property type="protein sequence ID" value="AZR72386.1"/>
    <property type="molecule type" value="Genomic_DNA"/>
</dbReference>
<dbReference type="Gene3D" id="1.20.1250.20">
    <property type="entry name" value="MFS general substrate transporter like domains"/>
    <property type="match status" value="1"/>
</dbReference>
<gene>
    <name evidence="8" type="ORF">BBF96_02630</name>
</gene>
<dbReference type="Proteomes" id="UP000267250">
    <property type="component" value="Chromosome"/>
</dbReference>
<feature type="transmembrane region" description="Helical" evidence="6">
    <location>
        <begin position="39"/>
        <end position="60"/>
    </location>
</feature>
<evidence type="ECO:0000256" key="5">
    <source>
        <dbReference type="ARBA" id="ARBA00023136"/>
    </source>
</evidence>
<evidence type="ECO:0000256" key="2">
    <source>
        <dbReference type="ARBA" id="ARBA00022448"/>
    </source>
</evidence>
<dbReference type="PANTHER" id="PTHR23530:SF1">
    <property type="entry name" value="PERMEASE, MAJOR FACILITATOR SUPERFAMILY-RELATED"/>
    <property type="match status" value="1"/>
</dbReference>
<name>A0A3S9SVP6_9FIRM</name>
<dbReference type="InterPro" id="IPR053160">
    <property type="entry name" value="MFS_DHA3_Transporter"/>
</dbReference>